<evidence type="ECO:0000259" key="3">
    <source>
        <dbReference type="Pfam" id="PF09972"/>
    </source>
</evidence>
<feature type="transmembrane region" description="Helical" evidence="2">
    <location>
        <begin position="444"/>
        <end position="462"/>
    </location>
</feature>
<dbReference type="Proteomes" id="UP000724657">
    <property type="component" value="Unassembled WGS sequence"/>
</dbReference>
<feature type="transmembrane region" description="Helical" evidence="2">
    <location>
        <begin position="418"/>
        <end position="438"/>
    </location>
</feature>
<proteinExistence type="predicted"/>
<reference evidence="5" key="1">
    <citation type="journal article" date="2021" name="PeerJ">
        <title>Extensive microbial diversity within the chicken gut microbiome revealed by metagenomics and culture.</title>
        <authorList>
            <person name="Gilroy R."/>
            <person name="Ravi A."/>
            <person name="Getino M."/>
            <person name="Pursley I."/>
            <person name="Horton D.L."/>
            <person name="Alikhan N.F."/>
            <person name="Baker D."/>
            <person name="Gharbi K."/>
            <person name="Hall N."/>
            <person name="Watson M."/>
            <person name="Adriaenssens E.M."/>
            <person name="Foster-Nyarko E."/>
            <person name="Jarju S."/>
            <person name="Secka A."/>
            <person name="Antonio M."/>
            <person name="Oren A."/>
            <person name="Chaudhuri R.R."/>
            <person name="La Ragione R."/>
            <person name="Hildebrand F."/>
            <person name="Pallen M.J."/>
        </authorList>
    </citation>
    <scope>NUCLEOTIDE SEQUENCE</scope>
    <source>
        <strain evidence="5">A6-441</strain>
    </source>
</reference>
<evidence type="ECO:0000313" key="6">
    <source>
        <dbReference type="Proteomes" id="UP000724657"/>
    </source>
</evidence>
<feature type="transmembrane region" description="Helical" evidence="2">
    <location>
        <begin position="252"/>
        <end position="273"/>
    </location>
</feature>
<keyword evidence="2" id="KW-0812">Transmembrane</keyword>
<feature type="compositionally biased region" description="Gly residues" evidence="1">
    <location>
        <begin position="583"/>
        <end position="605"/>
    </location>
</feature>
<accession>A0A9E2NXX1</accession>
<evidence type="ECO:0000256" key="1">
    <source>
        <dbReference type="SAM" id="MobiDB-lite"/>
    </source>
</evidence>
<feature type="region of interest" description="Disordered" evidence="1">
    <location>
        <begin position="577"/>
        <end position="605"/>
    </location>
</feature>
<dbReference type="InterPro" id="IPR018702">
    <property type="entry name" value="DUF2207"/>
</dbReference>
<dbReference type="InterPro" id="IPR048389">
    <property type="entry name" value="YciQ-like_C"/>
</dbReference>
<feature type="domain" description="DUF2207" evidence="3">
    <location>
        <begin position="24"/>
        <end position="207"/>
    </location>
</feature>
<dbReference type="Pfam" id="PF09972">
    <property type="entry name" value="DUF2207"/>
    <property type="match status" value="1"/>
</dbReference>
<dbReference type="AlphaFoldDB" id="A0A9E2NXX1"/>
<sequence>MLKKLLILSILIFTTIFGSPAYNIEKLDIVANIERDGSLDVEERVIYDIDKINGILYNIDALGYGKLENLQVFYEDNGSLKKAENSVALAEGNYSVSTSEGVYKIKLYAPSQNEKREFVFTYTLTRGVTVYRDIAQLNRKMVGKDWQSPIKTIGVTINLPESVDKNDIYAFGHGPLTGNIEILNRKTVRYTLNNYYPGEFLEVNLLFPKNILTDFNPLLMKNKTALKEILDMEGRLAKEANEVRKKAVVGLYVGRAVFGVAMVWWVFLAIYIYQKNSKRYKVENEYGEYFRELPDNYSPAVAGTLISKRLYPDSRELFATLLDLVRKGYLELIEEGNKTILRLKEKTEGIPTDEEKFILNWYIRELGDGERVILEEIERVVENRGKAKEFNSNYERWKTIVYTDMLSKNLKMDKRDKFSTTLGVITGMTYFIGGVFMINYFQSSLFILISLLGFITMPYTFSRKRASLEKEKAISRWKAFRKFLVDYSNLEEAKLASIQLWEHYFVYAVALGVADKVAKGYKKIMAQKGENSDIIMGNSYRGSSLMSLYLYSNMFKTMEINTERVAQRAIESVAKSSNSSISGKGGGFSGGSSGGGGGRSGGGAF</sequence>
<keyword evidence="2" id="KW-0472">Membrane</keyword>
<protein>
    <submittedName>
        <fullName evidence="5">DUF2207 domain-containing protein</fullName>
    </submittedName>
</protein>
<feature type="domain" description="Predicted membrane protein YciQ-like C-terminal" evidence="4">
    <location>
        <begin position="288"/>
        <end position="519"/>
    </location>
</feature>
<evidence type="ECO:0000256" key="2">
    <source>
        <dbReference type="SAM" id="Phobius"/>
    </source>
</evidence>
<comment type="caution">
    <text evidence="5">The sequence shown here is derived from an EMBL/GenBank/DDBJ whole genome shotgun (WGS) entry which is preliminary data.</text>
</comment>
<dbReference type="EMBL" id="JAHLFN010000083">
    <property type="protein sequence ID" value="MBU3843205.1"/>
    <property type="molecule type" value="Genomic_DNA"/>
</dbReference>
<organism evidence="5 6">
    <name type="scientific">Candidatus Fusobacterium pullicola</name>
    <dbReference type="NCBI Taxonomy" id="2838601"/>
    <lineage>
        <taxon>Bacteria</taxon>
        <taxon>Fusobacteriati</taxon>
        <taxon>Fusobacteriota</taxon>
        <taxon>Fusobacteriia</taxon>
        <taxon>Fusobacteriales</taxon>
        <taxon>Fusobacteriaceae</taxon>
        <taxon>Fusobacterium</taxon>
    </lineage>
</organism>
<reference evidence="5" key="2">
    <citation type="submission" date="2021-04" db="EMBL/GenBank/DDBJ databases">
        <authorList>
            <person name="Gilroy R."/>
        </authorList>
    </citation>
    <scope>NUCLEOTIDE SEQUENCE</scope>
    <source>
        <strain evidence="5">A6-441</strain>
    </source>
</reference>
<evidence type="ECO:0000313" key="5">
    <source>
        <dbReference type="EMBL" id="MBU3843205.1"/>
    </source>
</evidence>
<dbReference type="Pfam" id="PF20990">
    <property type="entry name" value="DUF2207_C"/>
    <property type="match status" value="1"/>
</dbReference>
<evidence type="ECO:0000259" key="4">
    <source>
        <dbReference type="Pfam" id="PF20990"/>
    </source>
</evidence>
<keyword evidence="2" id="KW-1133">Transmembrane helix</keyword>
<gene>
    <name evidence="5" type="ORF">IAA47_09545</name>
</gene>
<name>A0A9E2NXX1_9FUSO</name>